<dbReference type="AlphaFoldDB" id="A0AAN6D7Z2"/>
<sequence>MPLKSLPRLSSSPLCQSPKLSILSASIPLRAVQKILSIDPAYYTDHVRYHAALDPASEQTRDLRELYTAFGKLTHEAVLPRQTKVRYYEELIRTFVRLDFGVYASTQPRLAQINGKLGPSTLKEVLLANPGRRWSSYELFEQHSTSDRDVKHIVLQRLVDGEKADTEPEDIKISFFKARNILKLAADSFADLGQDSQKRLVTDFFALELDSYIAVLPLDVDVRKQLLELPDLTPKQRLSLLTLDLPDPVLIENLVPIARAGKLETSENEKLMHEQLGFLPALDPEKTAWKLIQVLEPLPQAAAAIAKARGFFLEKPQAVPPDSLAASLDELNFLIGAHETVRTGAAPVLVETTSPQIACAKILLHAWNGCQDEALDEYNAAITKWGAETDTSSQLVYCLVLATLLQHDVQLAQYIRKRAVDAGLVSKSADRRVADTMKTYGDLVEEKRDARQGLQNEVLSTLVHLAETVETA</sequence>
<dbReference type="Proteomes" id="UP000738402">
    <property type="component" value="Unassembled WGS sequence"/>
</dbReference>
<proteinExistence type="predicted"/>
<name>A0AAN6D7Z2_9ASCO</name>
<organism evidence="1 2">
    <name type="scientific">Ogataea haglerorum</name>
    <dbReference type="NCBI Taxonomy" id="1937702"/>
    <lineage>
        <taxon>Eukaryota</taxon>
        <taxon>Fungi</taxon>
        <taxon>Dikarya</taxon>
        <taxon>Ascomycota</taxon>
        <taxon>Saccharomycotina</taxon>
        <taxon>Pichiomycetes</taxon>
        <taxon>Pichiales</taxon>
        <taxon>Pichiaceae</taxon>
        <taxon>Ogataea</taxon>
    </lineage>
</organism>
<protein>
    <submittedName>
        <fullName evidence="1">Uncharacterized protein</fullName>
    </submittedName>
</protein>
<comment type="caution">
    <text evidence="1">The sequence shown here is derived from an EMBL/GenBank/DDBJ whole genome shotgun (WGS) entry which is preliminary data.</text>
</comment>
<evidence type="ECO:0000313" key="1">
    <source>
        <dbReference type="EMBL" id="KAG7729199.1"/>
    </source>
</evidence>
<reference evidence="1" key="1">
    <citation type="journal article" date="2021" name="G3 (Bethesda)">
        <title>Genomic diversity, chromosomal rearrangements, and interspecies hybridization in the ogataea polymorpha species complex.</title>
        <authorList>
            <person name="Hanson S.J."/>
            <person name="Cinneide E.O."/>
            <person name="Salzberg L.I."/>
            <person name="Wolfe K.H."/>
            <person name="McGowan J."/>
            <person name="Fitzpatrick D.A."/>
            <person name="Matlin K."/>
        </authorList>
    </citation>
    <scope>NUCLEOTIDE SEQUENCE</scope>
    <source>
        <strain evidence="1">83-405-1</strain>
    </source>
</reference>
<accession>A0AAN6D7Z2</accession>
<dbReference type="EMBL" id="JAHLUH010000003">
    <property type="protein sequence ID" value="KAG7729199.1"/>
    <property type="molecule type" value="Genomic_DNA"/>
</dbReference>
<evidence type="ECO:0000313" key="2">
    <source>
        <dbReference type="Proteomes" id="UP000738402"/>
    </source>
</evidence>
<gene>
    <name evidence="1" type="ORF">KL933_001425</name>
</gene>